<evidence type="ECO:0000313" key="19">
    <source>
        <dbReference type="EMBL" id="BES95101.1"/>
    </source>
</evidence>
<evidence type="ECO:0000256" key="12">
    <source>
        <dbReference type="ARBA" id="ARBA00022777"/>
    </source>
</evidence>
<dbReference type="InterPro" id="IPR000719">
    <property type="entry name" value="Prot_kinase_dom"/>
</dbReference>
<evidence type="ECO:0000256" key="13">
    <source>
        <dbReference type="ARBA" id="ARBA00022840"/>
    </source>
</evidence>
<keyword evidence="7" id="KW-0597">Phosphoprotein</keyword>
<feature type="binding site" evidence="16">
    <location>
        <position position="79"/>
    </location>
    <ligand>
        <name>ATP</name>
        <dbReference type="ChEBI" id="CHEBI:30616"/>
    </ligand>
</feature>
<evidence type="ECO:0000256" key="17">
    <source>
        <dbReference type="SAM" id="MobiDB-lite"/>
    </source>
</evidence>
<dbReference type="InterPro" id="IPR000408">
    <property type="entry name" value="Reg_chr_condens"/>
</dbReference>
<comment type="similarity">
    <text evidence="3">Belongs to the protein kinase superfamily. NEK Ser/Thr protein kinase family. NIMA subfamily.</text>
</comment>
<evidence type="ECO:0000256" key="16">
    <source>
        <dbReference type="PROSITE-ProRule" id="PRU10141"/>
    </source>
</evidence>
<dbReference type="SMART" id="SM00220">
    <property type="entry name" value="S_TKc"/>
    <property type="match status" value="1"/>
</dbReference>
<evidence type="ECO:0000256" key="14">
    <source>
        <dbReference type="ARBA" id="ARBA00022842"/>
    </source>
</evidence>
<protein>
    <recommendedName>
        <fullName evidence="4">non-specific serine/threonine protein kinase</fullName>
        <ecNumber evidence="4">2.7.11.1</ecNumber>
    </recommendedName>
</protein>
<dbReference type="GO" id="GO:0016301">
    <property type="term" value="F:kinase activity"/>
    <property type="evidence" value="ECO:0007669"/>
    <property type="project" value="UniProtKB-KW"/>
</dbReference>
<evidence type="ECO:0000256" key="5">
    <source>
        <dbReference type="ARBA" id="ARBA00022490"/>
    </source>
</evidence>
<dbReference type="PROSITE" id="PS50012">
    <property type="entry name" value="RCC1_3"/>
    <property type="match status" value="4"/>
</dbReference>
<keyword evidence="8" id="KW-0808">Transferase</keyword>
<dbReference type="PROSITE" id="PS00108">
    <property type="entry name" value="PROTEIN_KINASE_ST"/>
    <property type="match status" value="1"/>
</dbReference>
<dbReference type="PRINTS" id="PR00633">
    <property type="entry name" value="RCCNDNSATION"/>
</dbReference>
<reference evidence="19 20" key="1">
    <citation type="submission" date="2023-09" db="EMBL/GenBank/DDBJ databases">
        <title>Nesidiocoris tenuis whole genome shotgun sequence.</title>
        <authorList>
            <person name="Shibata T."/>
            <person name="Shimoda M."/>
            <person name="Kobayashi T."/>
            <person name="Uehara T."/>
        </authorList>
    </citation>
    <scope>NUCLEOTIDE SEQUENCE [LARGE SCALE GENOMIC DNA]</scope>
    <source>
        <strain evidence="19 20">Japan</strain>
    </source>
</reference>
<dbReference type="Gene3D" id="3.30.200.20">
    <property type="entry name" value="Phosphorylase Kinase, domain 1"/>
    <property type="match status" value="1"/>
</dbReference>
<accession>A0ABN7AW48</accession>
<evidence type="ECO:0000256" key="2">
    <source>
        <dbReference type="ARBA" id="ARBA00004496"/>
    </source>
</evidence>
<dbReference type="Pfam" id="PF25390">
    <property type="entry name" value="WD40_RLD"/>
    <property type="match status" value="1"/>
</dbReference>
<dbReference type="CDD" id="cd08215">
    <property type="entry name" value="STKc_Nek"/>
    <property type="match status" value="1"/>
</dbReference>
<feature type="domain" description="Protein kinase" evidence="18">
    <location>
        <begin position="50"/>
        <end position="304"/>
    </location>
</feature>
<dbReference type="SUPFAM" id="SSF50985">
    <property type="entry name" value="RCC1/BLIP-II"/>
    <property type="match status" value="1"/>
</dbReference>
<organism evidence="19 20">
    <name type="scientific">Nesidiocoris tenuis</name>
    <dbReference type="NCBI Taxonomy" id="355587"/>
    <lineage>
        <taxon>Eukaryota</taxon>
        <taxon>Metazoa</taxon>
        <taxon>Ecdysozoa</taxon>
        <taxon>Arthropoda</taxon>
        <taxon>Hexapoda</taxon>
        <taxon>Insecta</taxon>
        <taxon>Pterygota</taxon>
        <taxon>Neoptera</taxon>
        <taxon>Paraneoptera</taxon>
        <taxon>Hemiptera</taxon>
        <taxon>Heteroptera</taxon>
        <taxon>Panheteroptera</taxon>
        <taxon>Cimicomorpha</taxon>
        <taxon>Miridae</taxon>
        <taxon>Dicyphina</taxon>
        <taxon>Nesidiocoris</taxon>
    </lineage>
</organism>
<evidence type="ECO:0000256" key="7">
    <source>
        <dbReference type="ARBA" id="ARBA00022553"/>
    </source>
</evidence>
<evidence type="ECO:0000313" key="20">
    <source>
        <dbReference type="Proteomes" id="UP001307889"/>
    </source>
</evidence>
<evidence type="ECO:0000256" key="10">
    <source>
        <dbReference type="ARBA" id="ARBA00022737"/>
    </source>
</evidence>
<dbReference type="InterPro" id="IPR058923">
    <property type="entry name" value="RCC1-like_dom"/>
</dbReference>
<dbReference type="SUPFAM" id="SSF56112">
    <property type="entry name" value="Protein kinase-like (PK-like)"/>
    <property type="match status" value="1"/>
</dbReference>
<keyword evidence="5" id="KW-0963">Cytoplasm</keyword>
<dbReference type="EMBL" id="AP028914">
    <property type="protein sequence ID" value="BES95101.1"/>
    <property type="molecule type" value="Genomic_DNA"/>
</dbReference>
<evidence type="ECO:0000256" key="15">
    <source>
        <dbReference type="PROSITE-ProRule" id="PRU00235"/>
    </source>
</evidence>
<name>A0ABN7AW48_9HEMI</name>
<keyword evidence="12 19" id="KW-0418">Kinase</keyword>
<evidence type="ECO:0000256" key="1">
    <source>
        <dbReference type="ARBA" id="ARBA00001946"/>
    </source>
</evidence>
<feature type="compositionally biased region" description="Polar residues" evidence="17">
    <location>
        <begin position="1"/>
        <end position="13"/>
    </location>
</feature>
<feature type="region of interest" description="Disordered" evidence="17">
    <location>
        <begin position="1"/>
        <end position="40"/>
    </location>
</feature>
<gene>
    <name evidence="19" type="ORF">NTJ_07912</name>
</gene>
<evidence type="ECO:0000256" key="9">
    <source>
        <dbReference type="ARBA" id="ARBA00022723"/>
    </source>
</evidence>
<keyword evidence="6" id="KW-0723">Serine/threonine-protein kinase</keyword>
<proteinExistence type="inferred from homology"/>
<dbReference type="PANTHER" id="PTHR44535">
    <property type="entry name" value="PROTEIN CBG16200"/>
    <property type="match status" value="1"/>
</dbReference>
<dbReference type="InterPro" id="IPR011009">
    <property type="entry name" value="Kinase-like_dom_sf"/>
</dbReference>
<evidence type="ECO:0000256" key="8">
    <source>
        <dbReference type="ARBA" id="ARBA00022679"/>
    </source>
</evidence>
<evidence type="ECO:0000256" key="4">
    <source>
        <dbReference type="ARBA" id="ARBA00012513"/>
    </source>
</evidence>
<dbReference type="InterPro" id="IPR008271">
    <property type="entry name" value="Ser/Thr_kinase_AS"/>
</dbReference>
<dbReference type="InterPro" id="IPR017441">
    <property type="entry name" value="Protein_kinase_ATP_BS"/>
</dbReference>
<keyword evidence="14" id="KW-0460">Magnesium</keyword>
<feature type="repeat" description="RCC1" evidence="15">
    <location>
        <begin position="370"/>
        <end position="422"/>
    </location>
</feature>
<sequence>MTDTTKAKTTQNYDVLESSARDSSEYSSRSEPSSLSVSKSSTKSYLETTYEKIRTVGKGAFGTAVLYRRLSDSKMIVLKEINMGDLSAAERQMALNEVEVLSVLHHPNIISYLGSFEADGMLVIEMEYADGGTLSQYISRAKSPIHELEILSLFKQIVSAIQYMHEHNILHRDLKTANIFLTKDELVKIGDFGISKVMNTKSQAHTVLGTPYYISPEMCEGKQYDQKSDMWALGCILYELACREKTFQGSNLPALVNKIMKGSYEPLPTIYSTGLKIMVSDLLQKEPAMRPPASVVASRVSQLYERVKAKQVTANKFNAFIGCSKERSVLYISSGSGSTFSLVPVKMPPKNKIADVAISSSHSIALTSDMLVYTWGEGKRGQLVLESLPEWVNEPTLSESLMSKSVKMVAAGNGFSIFLSESGMVLSVGDGTTGCLGHGDWESLDTPRLIESLLNEDVAQISCSENHVVALTRDGKVYSWGTLPLDETPYPTPQELAVVEKLTPCSAIAGPEVTGIITKCGKLLVIGKNDSNRLGLNSYFLGFTKIETEARELTRVRNLEKWFVKSVSFGRSHTAVLTSDGYVITMGSNTESQLGHTNKHPSVVSSVADKVITMVVCGPTYTAVGSEENAVYFWGTRFTQGTEATENELRVSMTTLETQVVPSAQEILVLHASPSQIKLGRVVTLQRLIPLWHCMFVLVDTTAPLPKLEQPKSREVVKQVSNETDEYDSLGPIPDWIKDELAQATDEWPGESQMAYKPRAISSHSRGN</sequence>
<keyword evidence="13 16" id="KW-0067">ATP-binding</keyword>
<keyword evidence="9" id="KW-0479">Metal-binding</keyword>
<keyword evidence="11 16" id="KW-0547">Nucleotide-binding</keyword>
<evidence type="ECO:0000256" key="3">
    <source>
        <dbReference type="ARBA" id="ARBA00010886"/>
    </source>
</evidence>
<dbReference type="EC" id="2.7.11.1" evidence="4"/>
<dbReference type="PROSITE" id="PS00107">
    <property type="entry name" value="PROTEIN_KINASE_ATP"/>
    <property type="match status" value="1"/>
</dbReference>
<comment type="cofactor">
    <cofactor evidence="1">
        <name>Mg(2+)</name>
        <dbReference type="ChEBI" id="CHEBI:18420"/>
    </cofactor>
</comment>
<feature type="region of interest" description="Disordered" evidence="17">
    <location>
        <begin position="746"/>
        <end position="768"/>
    </location>
</feature>
<feature type="repeat" description="RCC1" evidence="15">
    <location>
        <begin position="581"/>
        <end position="628"/>
    </location>
</feature>
<feature type="repeat" description="RCC1" evidence="15">
    <location>
        <begin position="423"/>
        <end position="474"/>
    </location>
</feature>
<dbReference type="InterPro" id="IPR009091">
    <property type="entry name" value="RCC1/BLIP-II"/>
</dbReference>
<dbReference type="Gene3D" id="2.130.10.30">
    <property type="entry name" value="Regulator of chromosome condensation 1/beta-lactamase-inhibitor protein II"/>
    <property type="match status" value="1"/>
</dbReference>
<feature type="repeat" description="RCC1" evidence="15">
    <location>
        <begin position="521"/>
        <end position="580"/>
    </location>
</feature>
<dbReference type="Pfam" id="PF00069">
    <property type="entry name" value="Pkinase"/>
    <property type="match status" value="1"/>
</dbReference>
<keyword evidence="20" id="KW-1185">Reference proteome</keyword>
<dbReference type="Proteomes" id="UP001307889">
    <property type="component" value="Chromosome 6"/>
</dbReference>
<evidence type="ECO:0000256" key="6">
    <source>
        <dbReference type="ARBA" id="ARBA00022527"/>
    </source>
</evidence>
<keyword evidence="10" id="KW-0677">Repeat</keyword>
<dbReference type="InterPro" id="IPR051997">
    <property type="entry name" value="STK_NEK"/>
</dbReference>
<dbReference type="Gene3D" id="1.10.510.10">
    <property type="entry name" value="Transferase(Phosphotransferase) domain 1"/>
    <property type="match status" value="1"/>
</dbReference>
<evidence type="ECO:0000259" key="18">
    <source>
        <dbReference type="PROSITE" id="PS50011"/>
    </source>
</evidence>
<feature type="compositionally biased region" description="Low complexity" evidence="17">
    <location>
        <begin position="25"/>
        <end position="40"/>
    </location>
</feature>
<evidence type="ECO:0000256" key="11">
    <source>
        <dbReference type="ARBA" id="ARBA00022741"/>
    </source>
</evidence>
<comment type="subcellular location">
    <subcellularLocation>
        <location evidence="2">Cytoplasm</location>
    </subcellularLocation>
</comment>
<dbReference type="PANTHER" id="PTHR44535:SF5">
    <property type="entry name" value="PROTEIN KINASE DOMAIN-CONTAINING PROTEIN"/>
    <property type="match status" value="1"/>
</dbReference>
<dbReference type="PROSITE" id="PS50011">
    <property type="entry name" value="PROTEIN_KINASE_DOM"/>
    <property type="match status" value="1"/>
</dbReference>